<dbReference type="InterPro" id="IPR036875">
    <property type="entry name" value="Znf_CCHC_sf"/>
</dbReference>
<accession>A0A6V8H9M1</accession>
<dbReference type="AlphaFoldDB" id="A0A6V8H9M1"/>
<evidence type="ECO:0000313" key="4">
    <source>
        <dbReference type="EMBL" id="GAM38067.1"/>
    </source>
</evidence>
<dbReference type="SUPFAM" id="SSF57756">
    <property type="entry name" value="Retrovirus zinc finger-like domains"/>
    <property type="match status" value="1"/>
</dbReference>
<dbReference type="Pfam" id="PF00098">
    <property type="entry name" value="zf-CCHC"/>
    <property type="match status" value="1"/>
</dbReference>
<sequence>MSAQVSNASAGVDSGRQAAAASSASGGRKDDKRDGRQPRKWRVAKPQPAKLCYICRKPGHLQKNCPMLQAFATILTTLVQFPPNSFSVDEIVVLTSLFTSKSNSILRPLAKPRAFPTAPIIGPIVMVSVVPAVTDSVVKRMWRPRERTSQILVVRTEQNSSETSMTSTSSMASRVVECIGQMQIPMGEKEAPKHLN</sequence>
<dbReference type="GO" id="GO:0003676">
    <property type="term" value="F:nucleic acid binding"/>
    <property type="evidence" value="ECO:0007669"/>
    <property type="project" value="InterPro"/>
</dbReference>
<dbReference type="SMART" id="SM00343">
    <property type="entry name" value="ZnF_C2HC"/>
    <property type="match status" value="1"/>
</dbReference>
<feature type="region of interest" description="Disordered" evidence="2">
    <location>
        <begin position="1"/>
        <end position="44"/>
    </location>
</feature>
<evidence type="ECO:0000256" key="1">
    <source>
        <dbReference type="PROSITE-ProRule" id="PRU00047"/>
    </source>
</evidence>
<organism evidence="4 5">
    <name type="scientific">Talaromyces pinophilus</name>
    <name type="common">Penicillium pinophilum</name>
    <dbReference type="NCBI Taxonomy" id="128442"/>
    <lineage>
        <taxon>Eukaryota</taxon>
        <taxon>Fungi</taxon>
        <taxon>Dikarya</taxon>
        <taxon>Ascomycota</taxon>
        <taxon>Pezizomycotina</taxon>
        <taxon>Eurotiomycetes</taxon>
        <taxon>Eurotiomycetidae</taxon>
        <taxon>Eurotiales</taxon>
        <taxon>Trichocomaceae</taxon>
        <taxon>Talaromyces</taxon>
        <taxon>Talaromyces sect. Talaromyces</taxon>
    </lineage>
</organism>
<evidence type="ECO:0000313" key="5">
    <source>
        <dbReference type="Proteomes" id="UP000053095"/>
    </source>
</evidence>
<keyword evidence="1" id="KW-0862">Zinc</keyword>
<dbReference type="PROSITE" id="PS50158">
    <property type="entry name" value="ZF_CCHC"/>
    <property type="match status" value="1"/>
</dbReference>
<keyword evidence="5" id="KW-1185">Reference proteome</keyword>
<proteinExistence type="predicted"/>
<keyword evidence="1" id="KW-0479">Metal-binding</keyword>
<dbReference type="GO" id="GO:0008270">
    <property type="term" value="F:zinc ion binding"/>
    <property type="evidence" value="ECO:0007669"/>
    <property type="project" value="UniProtKB-KW"/>
</dbReference>
<feature type="compositionally biased region" description="Basic and acidic residues" evidence="2">
    <location>
        <begin position="27"/>
        <end position="37"/>
    </location>
</feature>
<evidence type="ECO:0000259" key="3">
    <source>
        <dbReference type="PROSITE" id="PS50158"/>
    </source>
</evidence>
<comment type="caution">
    <text evidence="4">The sequence shown here is derived from an EMBL/GenBank/DDBJ whole genome shotgun (WGS) entry which is preliminary data.</text>
</comment>
<evidence type="ECO:0000256" key="2">
    <source>
        <dbReference type="SAM" id="MobiDB-lite"/>
    </source>
</evidence>
<keyword evidence="1" id="KW-0863">Zinc-finger</keyword>
<name>A0A6V8H9M1_TALPI</name>
<dbReference type="Proteomes" id="UP000053095">
    <property type="component" value="Unassembled WGS sequence"/>
</dbReference>
<reference evidence="5" key="1">
    <citation type="journal article" date="2015" name="Genome Announc.">
        <title>Draft genome sequence of Talaromyces cellulolyticus strain Y-94, a source of lignocellulosic biomass-degrading enzymes.</title>
        <authorList>
            <person name="Fujii T."/>
            <person name="Koike H."/>
            <person name="Sawayama S."/>
            <person name="Yano S."/>
            <person name="Inoue H."/>
        </authorList>
    </citation>
    <scope>NUCLEOTIDE SEQUENCE [LARGE SCALE GENOMIC DNA]</scope>
    <source>
        <strain evidence="5">Y-94</strain>
    </source>
</reference>
<protein>
    <recommendedName>
        <fullName evidence="3">CCHC-type domain-containing protein</fullName>
    </recommendedName>
</protein>
<dbReference type="Gene3D" id="4.10.60.10">
    <property type="entry name" value="Zinc finger, CCHC-type"/>
    <property type="match status" value="1"/>
</dbReference>
<dbReference type="EMBL" id="DF933829">
    <property type="protein sequence ID" value="GAM38067.1"/>
    <property type="molecule type" value="Genomic_DNA"/>
</dbReference>
<dbReference type="InterPro" id="IPR001878">
    <property type="entry name" value="Znf_CCHC"/>
</dbReference>
<gene>
    <name evidence="4" type="ORF">TCE0_033f08517</name>
</gene>
<feature type="domain" description="CCHC-type" evidence="3">
    <location>
        <begin position="52"/>
        <end position="66"/>
    </location>
</feature>